<evidence type="ECO:0000256" key="1">
    <source>
        <dbReference type="ARBA" id="ARBA00009512"/>
    </source>
</evidence>
<comment type="similarity">
    <text evidence="1">Belongs to the bacterial ribosomal protein bS6 family.</text>
</comment>
<dbReference type="GO" id="GO:0070181">
    <property type="term" value="F:small ribosomal subunit rRNA binding"/>
    <property type="evidence" value="ECO:0007669"/>
    <property type="project" value="TreeGrafter"/>
</dbReference>
<dbReference type="AlphaFoldDB" id="A0A6J7ECP0"/>
<dbReference type="Pfam" id="PF01250">
    <property type="entry name" value="Ribosomal_S6"/>
    <property type="match status" value="1"/>
</dbReference>
<dbReference type="GO" id="GO:0006412">
    <property type="term" value="P:translation"/>
    <property type="evidence" value="ECO:0007669"/>
    <property type="project" value="InterPro"/>
</dbReference>
<dbReference type="SUPFAM" id="SSF54995">
    <property type="entry name" value="Ribosomal protein S6"/>
    <property type="match status" value="1"/>
</dbReference>
<dbReference type="GO" id="GO:0003735">
    <property type="term" value="F:structural constituent of ribosome"/>
    <property type="evidence" value="ECO:0007669"/>
    <property type="project" value="InterPro"/>
</dbReference>
<gene>
    <name evidence="2" type="ORF">UFOPK3376_01528</name>
</gene>
<dbReference type="InterPro" id="IPR020814">
    <property type="entry name" value="Ribosomal_S6_plastid/chlpt"/>
</dbReference>
<name>A0A6J7ECP0_9ZZZZ</name>
<dbReference type="GO" id="GO:0005737">
    <property type="term" value="C:cytoplasm"/>
    <property type="evidence" value="ECO:0007669"/>
    <property type="project" value="UniProtKB-ARBA"/>
</dbReference>
<sequence length="110" mass="12305">MMRAYEFMIILDGDLEDTAAQAWVKSVSDSITKAGGSVHGKPDWWGRRQFAFPINKKEHGYYAVFNLLAPGGALDDFERQLRLADDVVRHKLLRLPDAEAERRGMVGAAA</sequence>
<dbReference type="InterPro" id="IPR000529">
    <property type="entry name" value="Ribosomal_bS6"/>
</dbReference>
<proteinExistence type="inferred from homology"/>
<dbReference type="Gene3D" id="3.30.70.60">
    <property type="match status" value="1"/>
</dbReference>
<dbReference type="NCBIfam" id="TIGR00166">
    <property type="entry name" value="S6"/>
    <property type="match status" value="1"/>
</dbReference>
<dbReference type="GO" id="GO:0005840">
    <property type="term" value="C:ribosome"/>
    <property type="evidence" value="ECO:0007669"/>
    <property type="project" value="InterPro"/>
</dbReference>
<accession>A0A6J7ECP0</accession>
<dbReference type="CDD" id="cd00473">
    <property type="entry name" value="bS6"/>
    <property type="match status" value="1"/>
</dbReference>
<dbReference type="InterPro" id="IPR035980">
    <property type="entry name" value="Ribosomal_bS6_sf"/>
</dbReference>
<organism evidence="2">
    <name type="scientific">freshwater metagenome</name>
    <dbReference type="NCBI Taxonomy" id="449393"/>
    <lineage>
        <taxon>unclassified sequences</taxon>
        <taxon>metagenomes</taxon>
        <taxon>ecological metagenomes</taxon>
    </lineage>
</organism>
<dbReference type="EMBL" id="CAFBLP010000035">
    <property type="protein sequence ID" value="CAB4880987.1"/>
    <property type="molecule type" value="Genomic_DNA"/>
</dbReference>
<dbReference type="PANTHER" id="PTHR21011">
    <property type="entry name" value="MITOCHONDRIAL 28S RIBOSOMAL PROTEIN S6"/>
    <property type="match status" value="1"/>
</dbReference>
<dbReference type="HAMAP" id="MF_00360">
    <property type="entry name" value="Ribosomal_bS6"/>
    <property type="match status" value="1"/>
</dbReference>
<dbReference type="InterPro" id="IPR014717">
    <property type="entry name" value="Transl_elong_EF1B/ribsomal_bS6"/>
</dbReference>
<reference evidence="2" key="1">
    <citation type="submission" date="2020-05" db="EMBL/GenBank/DDBJ databases">
        <authorList>
            <person name="Chiriac C."/>
            <person name="Salcher M."/>
            <person name="Ghai R."/>
            <person name="Kavagutti S V."/>
        </authorList>
    </citation>
    <scope>NUCLEOTIDE SEQUENCE</scope>
</reference>
<protein>
    <submittedName>
        <fullName evidence="2">Unannotated protein</fullName>
    </submittedName>
</protein>
<evidence type="ECO:0000313" key="2">
    <source>
        <dbReference type="EMBL" id="CAB4880987.1"/>
    </source>
</evidence>
<dbReference type="PANTHER" id="PTHR21011:SF1">
    <property type="entry name" value="SMALL RIBOSOMAL SUBUNIT PROTEIN BS6M"/>
    <property type="match status" value="1"/>
</dbReference>